<keyword evidence="1" id="KW-1133">Transmembrane helix</keyword>
<reference evidence="2" key="1">
    <citation type="submission" date="2020-04" db="EMBL/GenBank/DDBJ databases">
        <authorList>
            <person name="Zhang T."/>
        </authorList>
    </citation>
    <scope>NUCLEOTIDE SEQUENCE</scope>
    <source>
        <strain evidence="2">HKST-UBA15</strain>
    </source>
</reference>
<feature type="transmembrane region" description="Helical" evidence="1">
    <location>
        <begin position="20"/>
        <end position="38"/>
    </location>
</feature>
<dbReference type="EMBL" id="JAGQLL010000036">
    <property type="protein sequence ID" value="MCA9380182.1"/>
    <property type="molecule type" value="Genomic_DNA"/>
</dbReference>
<evidence type="ECO:0000256" key="1">
    <source>
        <dbReference type="SAM" id="Phobius"/>
    </source>
</evidence>
<comment type="caution">
    <text evidence="2">The sequence shown here is derived from an EMBL/GenBank/DDBJ whole genome shotgun (WGS) entry which is preliminary data.</text>
</comment>
<proteinExistence type="predicted"/>
<sequence>MSTELNEVSKHDFSFKLCKAGFYSVIGLVIPKVIGMTLDHFDPDWVNKFEQHSPGILNGWRFVNSYATAMATGVYLAGGIRSKLYSVIDNDHISDLATLAASTAIYASAELGFSVLLESRFDPKDILYAAGASAVTLLVNKLVTRNQ</sequence>
<name>A0A955I7U0_9BACT</name>
<dbReference type="Proteomes" id="UP000745577">
    <property type="component" value="Unassembled WGS sequence"/>
</dbReference>
<keyword evidence="1" id="KW-0472">Membrane</keyword>
<keyword evidence="1" id="KW-0812">Transmembrane</keyword>
<evidence type="ECO:0000313" key="3">
    <source>
        <dbReference type="Proteomes" id="UP000745577"/>
    </source>
</evidence>
<accession>A0A955I7U0</accession>
<dbReference type="AlphaFoldDB" id="A0A955I7U0"/>
<organism evidence="2 3">
    <name type="scientific">Candidatus Dojkabacteria bacterium</name>
    <dbReference type="NCBI Taxonomy" id="2099670"/>
    <lineage>
        <taxon>Bacteria</taxon>
        <taxon>Candidatus Dojkabacteria</taxon>
    </lineage>
</organism>
<reference evidence="2" key="2">
    <citation type="journal article" date="2021" name="Microbiome">
        <title>Successional dynamics and alternative stable states in a saline activated sludge microbial community over 9 years.</title>
        <authorList>
            <person name="Wang Y."/>
            <person name="Ye J."/>
            <person name="Ju F."/>
            <person name="Liu L."/>
            <person name="Boyd J.A."/>
            <person name="Deng Y."/>
            <person name="Parks D.H."/>
            <person name="Jiang X."/>
            <person name="Yin X."/>
            <person name="Woodcroft B.J."/>
            <person name="Tyson G.W."/>
            <person name="Hugenholtz P."/>
            <person name="Polz M.F."/>
            <person name="Zhang T."/>
        </authorList>
    </citation>
    <scope>NUCLEOTIDE SEQUENCE</scope>
    <source>
        <strain evidence="2">HKST-UBA15</strain>
    </source>
</reference>
<evidence type="ECO:0000313" key="2">
    <source>
        <dbReference type="EMBL" id="MCA9380182.1"/>
    </source>
</evidence>
<protein>
    <submittedName>
        <fullName evidence="2">Uncharacterized protein</fullName>
    </submittedName>
</protein>
<gene>
    <name evidence="2" type="ORF">KC675_03320</name>
</gene>